<sequence>MLWCLTYPKQILFVVQFALQNLSAYISCEELEHLRRLQIGSQALLCIDSHSVLQYTRLTDDVVLLVEQLIMNLKIPWAAEVVNRVSRDLNTPIPSSFVGIYTSLIASIDEMAFRYAELAIDLKCTNEESLSEVSSPHLPSPNASVFQFEPIPEMSPDHADSGDSHTQTKPIQTGKSVLPKTPMHYGSSAPATSYISGVRKGSSQFTETKIRKLFEKITKDALQLQTSMLQKFKDIDFQISTMGIHLARNVLVPQQLSELSAFQCQFNIILEIQSDLEKLLKKKRWYTNTIELVIRLQSANQLADKNCINPMITPKIPVRNPKRKIVIERQYRPILPRKESTSSLSEANSTMINNISPNLIESTRKKRVGNVDNHENTQQPCSSNNHQSYEPTIDDHLPKSQEVNIENNMVNKQTTQSYTILDNPGYFSQENQPSASVDLSETLPISSLSLSNTQTEDLNFTSMLFDCSDNIPVTQATHLQNSPVLTQNFNSQICDKFDTQNFLFSQSQELTLLQDPKCHTFKDKYINQQTNNKYSILENNRCNPPNKNEDLWDKQNIPNNFFKTETNLVKQTNALFSNSSQDFSANKLIETSTKSKCYSQSHDYNSKKLISKVAKSQPSVPDCKQLSILNYVSPPRSKNDSKISLKKISNSQANKAKSFPSGKNTPNHPQKVKNQNPKNCRKLDNRPFYSMNILIIQRDEITNDLPTTLWTCEEIPADVISQLACDLIF</sequence>
<dbReference type="Proteomes" id="UP001165289">
    <property type="component" value="Unassembled WGS sequence"/>
</dbReference>
<evidence type="ECO:0000256" key="1">
    <source>
        <dbReference type="SAM" id="MobiDB-lite"/>
    </source>
</evidence>
<dbReference type="AlphaFoldDB" id="A0AAV7KGI2"/>
<organism evidence="2 3">
    <name type="scientific">Oopsacas minuta</name>
    <dbReference type="NCBI Taxonomy" id="111878"/>
    <lineage>
        <taxon>Eukaryota</taxon>
        <taxon>Metazoa</taxon>
        <taxon>Porifera</taxon>
        <taxon>Hexactinellida</taxon>
        <taxon>Hexasterophora</taxon>
        <taxon>Lyssacinosida</taxon>
        <taxon>Leucopsacidae</taxon>
        <taxon>Oopsacas</taxon>
    </lineage>
</organism>
<dbReference type="PANTHER" id="PTHR46591">
    <property type="entry name" value="ZINC FINGER FYVE DOMAIN-CONTAINING PROTEIN 26"/>
    <property type="match status" value="1"/>
</dbReference>
<feature type="compositionally biased region" description="Polar residues" evidence="1">
    <location>
        <begin position="650"/>
        <end position="678"/>
    </location>
</feature>
<evidence type="ECO:0000313" key="2">
    <source>
        <dbReference type="EMBL" id="KAI6659194.1"/>
    </source>
</evidence>
<dbReference type="GO" id="GO:0000281">
    <property type="term" value="P:mitotic cytokinesis"/>
    <property type="evidence" value="ECO:0007669"/>
    <property type="project" value="InterPro"/>
</dbReference>
<accession>A0AAV7KGI2</accession>
<dbReference type="GO" id="GO:0005813">
    <property type="term" value="C:centrosome"/>
    <property type="evidence" value="ECO:0007669"/>
    <property type="project" value="TreeGrafter"/>
</dbReference>
<comment type="caution">
    <text evidence="2">The sequence shown here is derived from an EMBL/GenBank/DDBJ whole genome shotgun (WGS) entry which is preliminary data.</text>
</comment>
<dbReference type="GO" id="GO:0032266">
    <property type="term" value="F:phosphatidylinositol-3-phosphate binding"/>
    <property type="evidence" value="ECO:0007669"/>
    <property type="project" value="InterPro"/>
</dbReference>
<feature type="region of interest" description="Disordered" evidence="1">
    <location>
        <begin position="650"/>
        <end position="684"/>
    </location>
</feature>
<evidence type="ECO:0000313" key="3">
    <source>
        <dbReference type="Proteomes" id="UP001165289"/>
    </source>
</evidence>
<keyword evidence="3" id="KW-1185">Reference proteome</keyword>
<feature type="compositionally biased region" description="Polar residues" evidence="1">
    <location>
        <begin position="164"/>
        <end position="175"/>
    </location>
</feature>
<feature type="region of interest" description="Disordered" evidence="1">
    <location>
        <begin position="371"/>
        <end position="392"/>
    </location>
</feature>
<dbReference type="InterPro" id="IPR028730">
    <property type="entry name" value="ZFYVE26"/>
</dbReference>
<reference evidence="2 3" key="1">
    <citation type="journal article" date="2023" name="BMC Biol.">
        <title>The compact genome of the sponge Oopsacas minuta (Hexactinellida) is lacking key metazoan core genes.</title>
        <authorList>
            <person name="Santini S."/>
            <person name="Schenkelaars Q."/>
            <person name="Jourda C."/>
            <person name="Duchesne M."/>
            <person name="Belahbib H."/>
            <person name="Rocher C."/>
            <person name="Selva M."/>
            <person name="Riesgo A."/>
            <person name="Vervoort M."/>
            <person name="Leys S.P."/>
            <person name="Kodjabachian L."/>
            <person name="Le Bivic A."/>
            <person name="Borchiellini C."/>
            <person name="Claverie J.M."/>
            <person name="Renard E."/>
        </authorList>
    </citation>
    <scope>NUCLEOTIDE SEQUENCE [LARGE SCALE GENOMIC DNA]</scope>
    <source>
        <strain evidence="2">SPO-2</strain>
    </source>
</reference>
<feature type="region of interest" description="Disordered" evidence="1">
    <location>
        <begin position="151"/>
        <end position="182"/>
    </location>
</feature>
<dbReference type="PANTHER" id="PTHR46591:SF1">
    <property type="entry name" value="ZINC FINGER FYVE DOMAIN-CONTAINING PROTEIN 26"/>
    <property type="match status" value="1"/>
</dbReference>
<dbReference type="GO" id="GO:0032465">
    <property type="term" value="P:regulation of cytokinesis"/>
    <property type="evidence" value="ECO:0007669"/>
    <property type="project" value="TreeGrafter"/>
</dbReference>
<gene>
    <name evidence="2" type="ORF">LOD99_14868</name>
</gene>
<dbReference type="GO" id="GO:0030496">
    <property type="term" value="C:midbody"/>
    <property type="evidence" value="ECO:0007669"/>
    <property type="project" value="TreeGrafter"/>
</dbReference>
<name>A0AAV7KGI2_9METZ</name>
<proteinExistence type="predicted"/>
<dbReference type="GO" id="GO:0000724">
    <property type="term" value="P:double-strand break repair via homologous recombination"/>
    <property type="evidence" value="ECO:0007669"/>
    <property type="project" value="InterPro"/>
</dbReference>
<protein>
    <submittedName>
        <fullName evidence="2">Zinc finger FYVE domain-containing protein 26-like</fullName>
    </submittedName>
</protein>
<feature type="compositionally biased region" description="Polar residues" evidence="1">
    <location>
        <begin position="376"/>
        <end position="390"/>
    </location>
</feature>
<dbReference type="EMBL" id="JAKMXF010000066">
    <property type="protein sequence ID" value="KAI6659194.1"/>
    <property type="molecule type" value="Genomic_DNA"/>
</dbReference>